<dbReference type="PANTHER" id="PTHR37560">
    <property type="entry name" value="UPF0210 PROTEIN SPR0218"/>
    <property type="match status" value="1"/>
</dbReference>
<dbReference type="InterPro" id="IPR007841">
    <property type="entry name" value="UPF0210"/>
</dbReference>
<evidence type="ECO:0008006" key="2">
    <source>
        <dbReference type="Google" id="ProtNLM"/>
    </source>
</evidence>
<dbReference type="Pfam" id="PF05167">
    <property type="entry name" value="DUF711"/>
    <property type="match status" value="1"/>
</dbReference>
<name>A0A8J9X104_PHATR</name>
<accession>A0A8J9X104</accession>
<dbReference type="Proteomes" id="UP000836788">
    <property type="component" value="Chromosome 1"/>
</dbReference>
<proteinExistence type="predicted"/>
<evidence type="ECO:0000313" key="1">
    <source>
        <dbReference type="EMBL" id="CAG9277234.1"/>
    </source>
</evidence>
<protein>
    <recommendedName>
        <fullName evidence="2">DUF711 family protein</fullName>
    </recommendedName>
</protein>
<gene>
    <name evidence="1" type="ORF">PTTT1_LOCUS3182</name>
</gene>
<dbReference type="PANTHER" id="PTHR37560:SF2">
    <property type="entry name" value="DUF711 DOMAIN-CONTAINING PROTEIN"/>
    <property type="match status" value="1"/>
</dbReference>
<dbReference type="Gene3D" id="3.20.70.20">
    <property type="match status" value="1"/>
</dbReference>
<sequence length="431" mass="45698">MSSTSGSSADLKHLFCVRTVTCFVSLQSEDLNHCPKAGGDGLTSTIRKASDVLRHIQSVLEEHGYVVQTTRLVTNPFGEWLLPLTNGDTAITVQTTIAKIDRLLEQHDIEFCALGPARTVDELPVCINICSQSHRISCSARLEANDVAMARAAAETVMALSKLDHGPHVANGLANFRFCVASSNCNRDGSPIPFFPAATAILRTPGTEMTVAIGLENGALAHELIGRCRSIANIPTEFARDMTKALTPLQEACEKAVCDYNTSAGSAIRYLGMDTSLNPSLDPTLQGSVAAAIETLDEVQTFGGPGSLAAAAAITTSLQSLPGILQTGYCGLMLPVCEDRRLAELADSNAIRISDLLSVSHVCGVGVDTVPIAADSSIQELQGLMLDVVGLATRWGKSLSCRVFPVPGKRVGDITAFESQYMINAKILPIS</sequence>
<dbReference type="EMBL" id="OU594942">
    <property type="protein sequence ID" value="CAG9277234.1"/>
    <property type="molecule type" value="Genomic_DNA"/>
</dbReference>
<dbReference type="SUPFAM" id="SSF51998">
    <property type="entry name" value="PFL-like glycyl radical enzymes"/>
    <property type="match status" value="1"/>
</dbReference>
<dbReference type="AlphaFoldDB" id="A0A8J9X104"/>
<organism evidence="1">
    <name type="scientific">Phaeodactylum tricornutum</name>
    <name type="common">Diatom</name>
    <dbReference type="NCBI Taxonomy" id="2850"/>
    <lineage>
        <taxon>Eukaryota</taxon>
        <taxon>Sar</taxon>
        <taxon>Stramenopiles</taxon>
        <taxon>Ochrophyta</taxon>
        <taxon>Bacillariophyta</taxon>
        <taxon>Bacillariophyceae</taxon>
        <taxon>Bacillariophycidae</taxon>
        <taxon>Naviculales</taxon>
        <taxon>Phaeodactylaceae</taxon>
        <taxon>Phaeodactylum</taxon>
    </lineage>
</organism>
<reference evidence="1" key="1">
    <citation type="submission" date="2022-02" db="EMBL/GenBank/DDBJ databases">
        <authorList>
            <person name="Giguere J D."/>
        </authorList>
    </citation>
    <scope>NUCLEOTIDE SEQUENCE</scope>
    <source>
        <strain evidence="1">CCAP 1055/1</strain>
    </source>
</reference>